<organism evidence="2 3">
    <name type="scientific">Chrysophaeum taylorii</name>
    <dbReference type="NCBI Taxonomy" id="2483200"/>
    <lineage>
        <taxon>Eukaryota</taxon>
        <taxon>Sar</taxon>
        <taxon>Stramenopiles</taxon>
        <taxon>Ochrophyta</taxon>
        <taxon>Pelagophyceae</taxon>
        <taxon>Pelagomonadales</taxon>
        <taxon>Pelagomonadaceae</taxon>
        <taxon>Chrysophaeum</taxon>
    </lineage>
</organism>
<dbReference type="EMBL" id="JAQMWT010000002">
    <property type="protein sequence ID" value="KAJ8614586.1"/>
    <property type="molecule type" value="Genomic_DNA"/>
</dbReference>
<reference evidence="2" key="1">
    <citation type="submission" date="2023-01" db="EMBL/GenBank/DDBJ databases">
        <title>Metagenome sequencing of chrysophaentin producing Chrysophaeum taylorii.</title>
        <authorList>
            <person name="Davison J."/>
            <person name="Bewley C."/>
        </authorList>
    </citation>
    <scope>NUCLEOTIDE SEQUENCE</scope>
    <source>
        <strain evidence="2">NIES-1699</strain>
    </source>
</reference>
<sequence>MGAGQSIDDASRIDAASLHALAVQTRKPALVCQLVSDNDIDGLTALELDESSVSELVSSKLDQKKVLAALKHFRQAQQQQQLDSGTEPSSSSNLAQRVSELEHEVWELRSCVEDVRSRNAPRPAPKKAEPDASLNLEERVKILEDEILALCDAAPQGSMLAANLPRLYYYRYGRNLDFRSLGFLKLSQLLAKMSRIEFDGNHRALVSKKELPVFSPTFPAAEEDLLPSYLLRESPFMQ</sequence>
<name>A0AAD7URW1_9STRA</name>
<feature type="domain" description="HTH OST-type" evidence="1">
    <location>
        <begin position="139"/>
        <end position="217"/>
    </location>
</feature>
<keyword evidence="3" id="KW-1185">Reference proteome</keyword>
<evidence type="ECO:0000313" key="2">
    <source>
        <dbReference type="EMBL" id="KAJ8614586.1"/>
    </source>
</evidence>
<evidence type="ECO:0000313" key="3">
    <source>
        <dbReference type="Proteomes" id="UP001230188"/>
    </source>
</evidence>
<dbReference type="InterPro" id="IPR041966">
    <property type="entry name" value="LOTUS-like"/>
</dbReference>
<dbReference type="Proteomes" id="UP001230188">
    <property type="component" value="Unassembled WGS sequence"/>
</dbReference>
<gene>
    <name evidence="2" type="ORF">CTAYLR_004965</name>
</gene>
<dbReference type="Pfam" id="PF12872">
    <property type="entry name" value="OST-HTH"/>
    <property type="match status" value="1"/>
</dbReference>
<dbReference type="PROSITE" id="PS51644">
    <property type="entry name" value="HTH_OST"/>
    <property type="match status" value="1"/>
</dbReference>
<accession>A0AAD7URW1</accession>
<evidence type="ECO:0000259" key="1">
    <source>
        <dbReference type="PROSITE" id="PS51644"/>
    </source>
</evidence>
<protein>
    <recommendedName>
        <fullName evidence="1">HTH OST-type domain-containing protein</fullName>
    </recommendedName>
</protein>
<proteinExistence type="predicted"/>
<dbReference type="AlphaFoldDB" id="A0AAD7URW1"/>
<comment type="caution">
    <text evidence="2">The sequence shown here is derived from an EMBL/GenBank/DDBJ whole genome shotgun (WGS) entry which is preliminary data.</text>
</comment>
<dbReference type="Gene3D" id="3.30.420.610">
    <property type="entry name" value="LOTUS domain-like"/>
    <property type="match status" value="1"/>
</dbReference>
<dbReference type="InterPro" id="IPR025605">
    <property type="entry name" value="OST-HTH/LOTUS_dom"/>
</dbReference>
<dbReference type="CDD" id="cd08824">
    <property type="entry name" value="LOTUS"/>
    <property type="match status" value="1"/>
</dbReference>